<proteinExistence type="predicted"/>
<gene>
    <name evidence="1" type="ORF">C7M84_020654</name>
</gene>
<name>A0A423SBF4_PENVA</name>
<dbReference type="EMBL" id="QCYY01004116">
    <property type="protein sequence ID" value="ROT61551.1"/>
    <property type="molecule type" value="Genomic_DNA"/>
</dbReference>
<evidence type="ECO:0000313" key="1">
    <source>
        <dbReference type="EMBL" id="ROT61551.1"/>
    </source>
</evidence>
<organism evidence="1 2">
    <name type="scientific">Penaeus vannamei</name>
    <name type="common">Whiteleg shrimp</name>
    <name type="synonym">Litopenaeus vannamei</name>
    <dbReference type="NCBI Taxonomy" id="6689"/>
    <lineage>
        <taxon>Eukaryota</taxon>
        <taxon>Metazoa</taxon>
        <taxon>Ecdysozoa</taxon>
        <taxon>Arthropoda</taxon>
        <taxon>Crustacea</taxon>
        <taxon>Multicrustacea</taxon>
        <taxon>Malacostraca</taxon>
        <taxon>Eumalacostraca</taxon>
        <taxon>Eucarida</taxon>
        <taxon>Decapoda</taxon>
        <taxon>Dendrobranchiata</taxon>
        <taxon>Penaeoidea</taxon>
        <taxon>Penaeidae</taxon>
        <taxon>Penaeus</taxon>
    </lineage>
</organism>
<sequence>MTTRASISRRFRSLLLCLLSLGVNLLPTLSSLSLLCVRSFSPPRSSRPFSSPLFLSHLAPSFSLSVLIKSFFSPSRVCLPLESSVRQFTILLHSRLSLVNSHLRLSLVDQRQVFSVLCTLSVSPSSSLSFSSLLAIHVVVVPVLSARHLVSRLCSPFPLPLPSSLSFLRSPAPLSLPPSLAQPQCRPSSLSHPRRLVSTLHLLLLLYLSPSLSQSRRLLTFSSALRLRLAVCVSIPSPFITSSVSFSFLSFFRVSLIFSLSLLSSHPFLPLLLSPASMLSSLIHSPVSEVSSLCLLSRPRSLLAGPLRTLTSFSSGRWCHLLPPISALSLSSSLPLLSHPSPPFLSLSLLSSLPLPSPGGHLPRNPALQYFEQDNATRPLPLLLTARTITHSDCWCCNYSFSFIAGVGVRAVLLS</sequence>
<accession>A0A423SBF4</accession>
<reference evidence="1 2" key="2">
    <citation type="submission" date="2019-01" db="EMBL/GenBank/DDBJ databases">
        <title>The decoding of complex shrimp genome reveals the adaptation for benthos swimmer, frequently molting mechanism and breeding impact on genome.</title>
        <authorList>
            <person name="Sun Y."/>
            <person name="Gao Y."/>
            <person name="Yu Y."/>
        </authorList>
    </citation>
    <scope>NUCLEOTIDE SEQUENCE [LARGE SCALE GENOMIC DNA]</scope>
    <source>
        <tissue evidence="1">Muscle</tissue>
    </source>
</reference>
<dbReference type="AlphaFoldDB" id="A0A423SBF4"/>
<evidence type="ECO:0000313" key="2">
    <source>
        <dbReference type="Proteomes" id="UP000283509"/>
    </source>
</evidence>
<reference evidence="1 2" key="1">
    <citation type="submission" date="2018-04" db="EMBL/GenBank/DDBJ databases">
        <authorList>
            <person name="Zhang X."/>
            <person name="Yuan J."/>
            <person name="Li F."/>
            <person name="Xiang J."/>
        </authorList>
    </citation>
    <scope>NUCLEOTIDE SEQUENCE [LARGE SCALE GENOMIC DNA]</scope>
    <source>
        <tissue evidence="1">Muscle</tissue>
    </source>
</reference>
<comment type="caution">
    <text evidence="1">The sequence shown here is derived from an EMBL/GenBank/DDBJ whole genome shotgun (WGS) entry which is preliminary data.</text>
</comment>
<dbReference type="Proteomes" id="UP000283509">
    <property type="component" value="Unassembled WGS sequence"/>
</dbReference>
<protein>
    <submittedName>
        <fullName evidence="1">Uncharacterized protein</fullName>
    </submittedName>
</protein>
<keyword evidence="2" id="KW-1185">Reference proteome</keyword>